<dbReference type="SUPFAM" id="SSF54427">
    <property type="entry name" value="NTF2-like"/>
    <property type="match status" value="1"/>
</dbReference>
<keyword evidence="3" id="KW-1185">Reference proteome</keyword>
<organism evidence="2 3">
    <name type="scientific">Cryoendolithus antarcticus</name>
    <dbReference type="NCBI Taxonomy" id="1507870"/>
    <lineage>
        <taxon>Eukaryota</taxon>
        <taxon>Fungi</taxon>
        <taxon>Dikarya</taxon>
        <taxon>Ascomycota</taxon>
        <taxon>Pezizomycotina</taxon>
        <taxon>Dothideomycetes</taxon>
        <taxon>Dothideomycetidae</taxon>
        <taxon>Cladosporiales</taxon>
        <taxon>Cladosporiaceae</taxon>
        <taxon>Cryoendolithus</taxon>
    </lineage>
</organism>
<reference evidence="3" key="1">
    <citation type="submission" date="2017-03" db="EMBL/GenBank/DDBJ databases">
        <title>Genomes of endolithic fungi from Antarctica.</title>
        <authorList>
            <person name="Coleine C."/>
            <person name="Masonjones S."/>
            <person name="Stajich J.E."/>
        </authorList>
    </citation>
    <scope>NUCLEOTIDE SEQUENCE [LARGE SCALE GENOMIC DNA]</scope>
    <source>
        <strain evidence="3">CCFEE 5527</strain>
    </source>
</reference>
<evidence type="ECO:0000313" key="3">
    <source>
        <dbReference type="Proteomes" id="UP000192596"/>
    </source>
</evidence>
<dbReference type="InterPro" id="IPR032710">
    <property type="entry name" value="NTF2-like_dom_sf"/>
</dbReference>
<dbReference type="PANTHER" id="PTHR31723">
    <property type="entry name" value="PATHOGENESIS-RELATED FAMILY PROTEIN"/>
    <property type="match status" value="1"/>
</dbReference>
<accession>A0A1V8ST20</accession>
<feature type="region of interest" description="Disordered" evidence="1">
    <location>
        <begin position="342"/>
        <end position="417"/>
    </location>
</feature>
<evidence type="ECO:0008006" key="4">
    <source>
        <dbReference type="Google" id="ProtNLM"/>
    </source>
</evidence>
<dbReference type="PANTHER" id="PTHR31723:SF10">
    <property type="entry name" value="PATHOGEN-RELATED PROTEIN"/>
    <property type="match status" value="1"/>
</dbReference>
<name>A0A1V8ST20_9PEZI</name>
<sequence length="528" mass="57344">MASADVQQPPAEPAPGVPDYLASPNAVFDDEGVQWRYGRAPDYSKTRKVWEDGRKMHHEAGSLPQLVENLVKNWEVEASFKPRLQDWRTIDHKNYTFAINGGPPQTAEHMLKVGTYNAIIAPNEYYSPENSDFASSHKTFKRMMPTFAWEVLEVYSGPPKVAFKWRHWGVMKNDYVGFNDKGDKVTAKAHGGPIDIEGVTVASVDDAVRLQSVETWFDPLEMFRQIAPKGIVNKEVMNRKVAMEDALDAAKPDMDVVKIAQVYNDPSSELMKDVKPEVRLLTRVSSSTGEAADAFVPHQGADVESTAVETGCVAKTEDAPTIAQQLVEAAAVQGTDADIIKPETNFEEKHSDTSSDTDKSWEKVEEQDSSLPDDAVNPAAAATLHADDLGTNPTPSTTDDKGYPFNNSTDASSADNAFDASTDSNAVLQPSIYSSAVTGHYSPILAASSDPSFVDESRALGTFDAVDEHLESSAKEVHPFPSTAEEAVHPGPGEAVVAPAGSEEVRLTHEEMSSLGNAGGCPFLMNRE</sequence>
<dbReference type="OrthoDB" id="65445at2759"/>
<dbReference type="Gene3D" id="3.10.450.50">
    <property type="match status" value="1"/>
</dbReference>
<dbReference type="Proteomes" id="UP000192596">
    <property type="component" value="Unassembled WGS sequence"/>
</dbReference>
<comment type="caution">
    <text evidence="2">The sequence shown here is derived from an EMBL/GenBank/DDBJ whole genome shotgun (WGS) entry which is preliminary data.</text>
</comment>
<protein>
    <recommendedName>
        <fullName evidence="4">Pathogen-related protein</fullName>
    </recommendedName>
</protein>
<dbReference type="InterPro" id="IPR053218">
    <property type="entry name" value="Pathogen-related_defense"/>
</dbReference>
<feature type="compositionally biased region" description="Low complexity" evidence="1">
    <location>
        <begin position="405"/>
        <end position="417"/>
    </location>
</feature>
<evidence type="ECO:0000313" key="2">
    <source>
        <dbReference type="EMBL" id="OQO02296.1"/>
    </source>
</evidence>
<dbReference type="AlphaFoldDB" id="A0A1V8ST20"/>
<proteinExistence type="predicted"/>
<dbReference type="InParanoid" id="A0A1V8ST20"/>
<feature type="compositionally biased region" description="Basic and acidic residues" evidence="1">
    <location>
        <begin position="342"/>
        <end position="366"/>
    </location>
</feature>
<evidence type="ECO:0000256" key="1">
    <source>
        <dbReference type="SAM" id="MobiDB-lite"/>
    </source>
</evidence>
<gene>
    <name evidence="2" type="ORF">B0A48_11850</name>
</gene>
<dbReference type="EMBL" id="NAJO01000028">
    <property type="protein sequence ID" value="OQO02296.1"/>
    <property type="molecule type" value="Genomic_DNA"/>
</dbReference>